<protein>
    <recommendedName>
        <fullName evidence="5">BZIP domain-containing protein</fullName>
    </recommendedName>
</protein>
<evidence type="ECO:0008006" key="5">
    <source>
        <dbReference type="Google" id="ProtNLM"/>
    </source>
</evidence>
<reference evidence="2 4" key="1">
    <citation type="submission" date="2024-04" db="EMBL/GenBank/DDBJ databases">
        <title>Tritrichomonas musculus Genome.</title>
        <authorList>
            <person name="Alves-Ferreira E."/>
            <person name="Grigg M."/>
            <person name="Lorenzi H."/>
            <person name="Galac M."/>
        </authorList>
    </citation>
    <scope>NUCLEOTIDE SEQUENCE [LARGE SCALE GENOMIC DNA]</scope>
    <source>
        <strain evidence="2 4">EAF2021</strain>
    </source>
</reference>
<dbReference type="EMBL" id="JAPFFF010000029">
    <property type="protein sequence ID" value="KAK8846170.1"/>
    <property type="molecule type" value="Genomic_DNA"/>
</dbReference>
<feature type="region of interest" description="Disordered" evidence="1">
    <location>
        <begin position="49"/>
        <end position="69"/>
    </location>
</feature>
<sequence>MSNKIDLTQFNQTNVIKKLTKSKSNENLKNIIEEETNKTIIEPIATVSRRGRKSKYNSQDERLEARRQQQREYRLRKKQELEELKKIAASIKK</sequence>
<name>A0ABR2GJH7_9EUKA</name>
<gene>
    <name evidence="3" type="ORF">M9Y10_020176</name>
    <name evidence="2" type="ORF">M9Y10_036588</name>
</gene>
<evidence type="ECO:0000256" key="1">
    <source>
        <dbReference type="SAM" id="MobiDB-lite"/>
    </source>
</evidence>
<accession>A0ABR2GJH7</accession>
<keyword evidence="4" id="KW-1185">Reference proteome</keyword>
<dbReference type="EMBL" id="JAPFFF010000519">
    <property type="protein sequence ID" value="KAK8834090.1"/>
    <property type="molecule type" value="Genomic_DNA"/>
</dbReference>
<feature type="compositionally biased region" description="Basic and acidic residues" evidence="1">
    <location>
        <begin position="58"/>
        <end position="69"/>
    </location>
</feature>
<evidence type="ECO:0000313" key="4">
    <source>
        <dbReference type="Proteomes" id="UP001470230"/>
    </source>
</evidence>
<proteinExistence type="predicted"/>
<comment type="caution">
    <text evidence="2">The sequence shown here is derived from an EMBL/GenBank/DDBJ whole genome shotgun (WGS) entry which is preliminary data.</text>
</comment>
<dbReference type="Proteomes" id="UP001470230">
    <property type="component" value="Unassembled WGS sequence"/>
</dbReference>
<evidence type="ECO:0000313" key="2">
    <source>
        <dbReference type="EMBL" id="KAK8834090.1"/>
    </source>
</evidence>
<organism evidence="2 4">
    <name type="scientific">Tritrichomonas musculus</name>
    <dbReference type="NCBI Taxonomy" id="1915356"/>
    <lineage>
        <taxon>Eukaryota</taxon>
        <taxon>Metamonada</taxon>
        <taxon>Parabasalia</taxon>
        <taxon>Tritrichomonadida</taxon>
        <taxon>Tritrichomonadidae</taxon>
        <taxon>Tritrichomonas</taxon>
    </lineage>
</organism>
<evidence type="ECO:0000313" key="3">
    <source>
        <dbReference type="EMBL" id="KAK8846170.1"/>
    </source>
</evidence>